<dbReference type="EMBL" id="JAQQAL010000006">
    <property type="protein sequence ID" value="MDC7225475.1"/>
    <property type="molecule type" value="Genomic_DNA"/>
</dbReference>
<dbReference type="HAMAP" id="MF_01401">
    <property type="entry name" value="MsrA"/>
    <property type="match status" value="1"/>
</dbReference>
<evidence type="ECO:0000313" key="6">
    <source>
        <dbReference type="EMBL" id="MDC7225475.1"/>
    </source>
</evidence>
<dbReference type="InterPro" id="IPR036509">
    <property type="entry name" value="Met_Sox_Rdtase_MsrA_sf"/>
</dbReference>
<protein>
    <recommendedName>
        <fullName evidence="4">Peptide methionine sulfoxide reductase MsrA</fullName>
        <shortName evidence="4">Protein-methionine-S-oxide reductase</shortName>
        <ecNumber evidence="4">1.8.4.11</ecNumber>
    </recommendedName>
    <alternativeName>
        <fullName evidence="4">Peptide-methionine (S)-S-oxide reductase</fullName>
        <shortName evidence="4">Peptide Met(O) reductase</shortName>
    </alternativeName>
</protein>
<accession>A0AAJ1IA52</accession>
<reference evidence="6 7" key="1">
    <citation type="submission" date="2022-12" db="EMBL/GenBank/DDBJ databases">
        <title>Metagenome assembled genome from gulf of manar.</title>
        <authorList>
            <person name="Kohli P."/>
            <person name="Pk S."/>
            <person name="Venkata Ramana C."/>
            <person name="Sasikala C."/>
        </authorList>
    </citation>
    <scope>NUCLEOTIDE SEQUENCE [LARGE SCALE GENOMIC DNA]</scope>
    <source>
        <strain evidence="6">JB008</strain>
    </source>
</reference>
<proteinExistence type="inferred from homology"/>
<dbReference type="InterPro" id="IPR002569">
    <property type="entry name" value="Met_Sox_Rdtase_MsrA_dom"/>
</dbReference>
<evidence type="ECO:0000256" key="2">
    <source>
        <dbReference type="ARBA" id="ARBA00047806"/>
    </source>
</evidence>
<evidence type="ECO:0000256" key="1">
    <source>
        <dbReference type="ARBA" id="ARBA00023002"/>
    </source>
</evidence>
<dbReference type="Pfam" id="PF01625">
    <property type="entry name" value="PMSR"/>
    <property type="match status" value="1"/>
</dbReference>
<gene>
    <name evidence="4 6" type="primary">msrA</name>
    <name evidence="6" type="ORF">PQJ61_01780</name>
</gene>
<dbReference type="PANTHER" id="PTHR43774:SF1">
    <property type="entry name" value="PEPTIDE METHIONINE SULFOXIDE REDUCTASE MSRA 2"/>
    <property type="match status" value="1"/>
</dbReference>
<comment type="function">
    <text evidence="4">Has an important function as a repair enzyme for proteins that have been inactivated by oxidation. Catalyzes the reversible oxidation-reduction of methionine sulfoxide in proteins to methionine.</text>
</comment>
<comment type="caution">
    <text evidence="6">The sequence shown here is derived from an EMBL/GenBank/DDBJ whole genome shotgun (WGS) entry which is preliminary data.</text>
</comment>
<sequence>MNKKFFTLIITFAVIGGWISAQGNIDSGDSTVPALTQEELKIRGPLPDWRNSYSDTQVSSAVFAGGCFWGVEAVFEQIDGVLNVESGYSGGDADTASYKMVGTGTTGHAEAVEIIYDPEIISYRKLLDVFFRFAHDPTQLNYQGPDHGSEYRSAVFFSNSEEKQIIEEMIEKLNKEKIYKQKIVTEITPLQAFYPAEDYHQDFLRLNPSYPYIVYWDIPKLIELQRVYPELIAEE</sequence>
<dbReference type="PANTHER" id="PTHR43774">
    <property type="entry name" value="PEPTIDE METHIONINE SULFOXIDE REDUCTASE"/>
    <property type="match status" value="1"/>
</dbReference>
<dbReference type="EC" id="1.8.4.11" evidence="4"/>
<evidence type="ECO:0000313" key="7">
    <source>
        <dbReference type="Proteomes" id="UP001221217"/>
    </source>
</evidence>
<dbReference type="NCBIfam" id="TIGR00401">
    <property type="entry name" value="msrA"/>
    <property type="match status" value="1"/>
</dbReference>
<comment type="similarity">
    <text evidence="4">Belongs to the MsrA Met sulfoxide reductase family.</text>
</comment>
<feature type="domain" description="Peptide methionine sulphoxide reductase MsrA" evidence="5">
    <location>
        <begin position="61"/>
        <end position="210"/>
    </location>
</feature>
<evidence type="ECO:0000256" key="4">
    <source>
        <dbReference type="HAMAP-Rule" id="MF_01401"/>
    </source>
</evidence>
<keyword evidence="1 4" id="KW-0560">Oxidoreductase</keyword>
<dbReference type="Proteomes" id="UP001221217">
    <property type="component" value="Unassembled WGS sequence"/>
</dbReference>
<dbReference type="AlphaFoldDB" id="A0AAJ1IA52"/>
<comment type="catalytic activity">
    <reaction evidence="3 4">
        <text>[thioredoxin]-disulfide + L-methionine + H2O = L-methionine (S)-S-oxide + [thioredoxin]-dithiol</text>
        <dbReference type="Rhea" id="RHEA:19993"/>
        <dbReference type="Rhea" id="RHEA-COMP:10698"/>
        <dbReference type="Rhea" id="RHEA-COMP:10700"/>
        <dbReference type="ChEBI" id="CHEBI:15377"/>
        <dbReference type="ChEBI" id="CHEBI:29950"/>
        <dbReference type="ChEBI" id="CHEBI:50058"/>
        <dbReference type="ChEBI" id="CHEBI:57844"/>
        <dbReference type="ChEBI" id="CHEBI:58772"/>
        <dbReference type="EC" id="1.8.4.11"/>
    </reaction>
</comment>
<organism evidence="6 7">
    <name type="scientific">Candidatus Thalassospirochaeta sargassi</name>
    <dbReference type="NCBI Taxonomy" id="3119039"/>
    <lineage>
        <taxon>Bacteria</taxon>
        <taxon>Pseudomonadati</taxon>
        <taxon>Spirochaetota</taxon>
        <taxon>Spirochaetia</taxon>
        <taxon>Spirochaetales</taxon>
        <taxon>Spirochaetaceae</taxon>
        <taxon>Candidatus Thalassospirochaeta</taxon>
    </lineage>
</organism>
<feature type="active site" evidence="4">
    <location>
        <position position="67"/>
    </location>
</feature>
<dbReference type="SUPFAM" id="SSF55068">
    <property type="entry name" value="Peptide methionine sulfoxide reductase"/>
    <property type="match status" value="1"/>
</dbReference>
<evidence type="ECO:0000256" key="3">
    <source>
        <dbReference type="ARBA" id="ARBA00048782"/>
    </source>
</evidence>
<name>A0AAJ1IA52_9SPIO</name>
<comment type="catalytic activity">
    <reaction evidence="2 4">
        <text>L-methionyl-[protein] + [thioredoxin]-disulfide + H2O = L-methionyl-(S)-S-oxide-[protein] + [thioredoxin]-dithiol</text>
        <dbReference type="Rhea" id="RHEA:14217"/>
        <dbReference type="Rhea" id="RHEA-COMP:10698"/>
        <dbReference type="Rhea" id="RHEA-COMP:10700"/>
        <dbReference type="Rhea" id="RHEA-COMP:12313"/>
        <dbReference type="Rhea" id="RHEA-COMP:12315"/>
        <dbReference type="ChEBI" id="CHEBI:15377"/>
        <dbReference type="ChEBI" id="CHEBI:16044"/>
        <dbReference type="ChEBI" id="CHEBI:29950"/>
        <dbReference type="ChEBI" id="CHEBI:44120"/>
        <dbReference type="ChEBI" id="CHEBI:50058"/>
        <dbReference type="EC" id="1.8.4.11"/>
    </reaction>
</comment>
<dbReference type="Gene3D" id="3.30.1060.10">
    <property type="entry name" value="Peptide methionine sulphoxide reductase MsrA"/>
    <property type="match status" value="1"/>
</dbReference>
<evidence type="ECO:0000259" key="5">
    <source>
        <dbReference type="Pfam" id="PF01625"/>
    </source>
</evidence>
<dbReference type="GO" id="GO:0008113">
    <property type="term" value="F:peptide-methionine (S)-S-oxide reductase activity"/>
    <property type="evidence" value="ECO:0007669"/>
    <property type="project" value="UniProtKB-UniRule"/>
</dbReference>